<dbReference type="InterPro" id="IPR050904">
    <property type="entry name" value="Adhesion/Biosynth-related"/>
</dbReference>
<dbReference type="InterPro" id="IPR036378">
    <property type="entry name" value="FAS1_dom_sf"/>
</dbReference>
<gene>
    <name evidence="2" type="ORF">FSB75_00115</name>
</gene>
<evidence type="ECO:0000313" key="3">
    <source>
        <dbReference type="Proteomes" id="UP000321204"/>
    </source>
</evidence>
<dbReference type="PANTHER" id="PTHR10900">
    <property type="entry name" value="PERIOSTIN-RELATED"/>
    <property type="match status" value="1"/>
</dbReference>
<dbReference type="PROSITE" id="PS50213">
    <property type="entry name" value="FAS1"/>
    <property type="match status" value="3"/>
</dbReference>
<sequence>MKRSTRFYSLSILFTALCFMSCKKQSSVDMPPSIVTAYDAFSEDSYNFSLFKYLIDRAGQADLLKGGNYTIFAPTNSAFSAAGYTTAAIQALSSDSVVRLLRNHLVEGKIESSSLTAGQQLTTLNGDKLLIQKVGNDLYVDGANITNTNEPVSNGIFHVINKVLAKRSTLLERLNTYANSTSNSQFTYLIAAIARASQGSTDFNAMLSDPAANYTLFAPNNGAFIDGGYASAAAITAAVPDTLGRLLKRHMISSRLLTTDFDSSKPQTTLGSTLVYFDKLKPGNTTYNYANGLIIYGGFSNMLGGNNGVIHSVSRFLPIPQTVTTLARIQSDTTLTYFNAALVKASSGSGMDFVKMLSDPAASYTVFAVNNAGFRAAGYATAAAVSNESSNVLAKILRLHLLNKRINNINIAENGTVQTLLTTDTGTPVSLTFTLTGGFKVKGASNVNTIPVITQNLVTSNGLLNIIGSVLTP</sequence>
<feature type="domain" description="FAS1" evidence="1">
    <location>
        <begin position="173"/>
        <end position="317"/>
    </location>
</feature>
<dbReference type="RefSeq" id="WP_146781235.1">
    <property type="nucleotide sequence ID" value="NZ_BAABIO010000006.1"/>
</dbReference>
<dbReference type="OrthoDB" id="1144324at2"/>
<dbReference type="Pfam" id="PF02469">
    <property type="entry name" value="Fasciclin"/>
    <property type="match status" value="3"/>
</dbReference>
<feature type="domain" description="FAS1" evidence="1">
    <location>
        <begin position="322"/>
        <end position="471"/>
    </location>
</feature>
<name>A0A5B8UCK0_9BACT</name>
<dbReference type="InterPro" id="IPR000782">
    <property type="entry name" value="FAS1_domain"/>
</dbReference>
<dbReference type="SUPFAM" id="SSF82153">
    <property type="entry name" value="FAS1 domain"/>
    <property type="match status" value="3"/>
</dbReference>
<feature type="domain" description="FAS1" evidence="1">
    <location>
        <begin position="35"/>
        <end position="164"/>
    </location>
</feature>
<dbReference type="Proteomes" id="UP000321204">
    <property type="component" value="Chromosome"/>
</dbReference>
<keyword evidence="3" id="KW-1185">Reference proteome</keyword>
<reference evidence="2 3" key="1">
    <citation type="journal article" date="2015" name="Int. J. Syst. Evol. Microbiol.">
        <title>Flavisolibacter ginsenosidimutans sp. nov., with ginsenoside-converting activity isolated from soil used for cultivating ginseng.</title>
        <authorList>
            <person name="Zhao Y."/>
            <person name="Liu Q."/>
            <person name="Kang M.S."/>
            <person name="Jin F."/>
            <person name="Yu H."/>
            <person name="Im W.T."/>
        </authorList>
    </citation>
    <scope>NUCLEOTIDE SEQUENCE [LARGE SCALE GENOMIC DNA]</scope>
    <source>
        <strain evidence="2 3">Gsoil 636</strain>
    </source>
</reference>
<dbReference type="Gene3D" id="2.30.180.10">
    <property type="entry name" value="FAS1 domain"/>
    <property type="match status" value="3"/>
</dbReference>
<dbReference type="PANTHER" id="PTHR10900:SF77">
    <property type="entry name" value="FI19380P1"/>
    <property type="match status" value="1"/>
</dbReference>
<protein>
    <submittedName>
        <fullName evidence="2">Fasciclin domain-containing protein</fullName>
    </submittedName>
</protein>
<dbReference type="AlphaFoldDB" id="A0A5B8UCK0"/>
<organism evidence="2 3">
    <name type="scientific">Flavisolibacter ginsenosidimutans</name>
    <dbReference type="NCBI Taxonomy" id="661481"/>
    <lineage>
        <taxon>Bacteria</taxon>
        <taxon>Pseudomonadati</taxon>
        <taxon>Bacteroidota</taxon>
        <taxon>Chitinophagia</taxon>
        <taxon>Chitinophagales</taxon>
        <taxon>Chitinophagaceae</taxon>
        <taxon>Flavisolibacter</taxon>
    </lineage>
</organism>
<dbReference type="KEGG" id="fgg:FSB75_00115"/>
<proteinExistence type="predicted"/>
<accession>A0A5B8UCK0</accession>
<evidence type="ECO:0000259" key="1">
    <source>
        <dbReference type="PROSITE" id="PS50213"/>
    </source>
</evidence>
<dbReference type="SMART" id="SM00554">
    <property type="entry name" value="FAS1"/>
    <property type="match status" value="3"/>
</dbReference>
<dbReference type="EMBL" id="CP042433">
    <property type="protein sequence ID" value="QEC54371.1"/>
    <property type="molecule type" value="Genomic_DNA"/>
</dbReference>
<evidence type="ECO:0000313" key="2">
    <source>
        <dbReference type="EMBL" id="QEC54371.1"/>
    </source>
</evidence>